<dbReference type="GO" id="GO:0003676">
    <property type="term" value="F:nucleic acid binding"/>
    <property type="evidence" value="ECO:0007669"/>
    <property type="project" value="InterPro"/>
</dbReference>
<evidence type="ECO:0000256" key="2">
    <source>
        <dbReference type="ARBA" id="ARBA00006357"/>
    </source>
</evidence>
<feature type="zinc finger region" description="C3H1-type" evidence="7">
    <location>
        <begin position="7"/>
        <end position="33"/>
    </location>
</feature>
<feature type="region of interest" description="Disordered" evidence="8">
    <location>
        <begin position="553"/>
        <end position="652"/>
    </location>
</feature>
<comment type="caution">
    <text evidence="10">The sequence shown here is derived from an EMBL/GenBank/DDBJ whole genome shotgun (WGS) entry which is preliminary data.</text>
</comment>
<dbReference type="Proteomes" id="UP000225706">
    <property type="component" value="Unassembled WGS sequence"/>
</dbReference>
<dbReference type="InterPro" id="IPR036397">
    <property type="entry name" value="RNaseH_sf"/>
</dbReference>
<feature type="compositionally biased region" description="Basic residues" evidence="8">
    <location>
        <begin position="30"/>
        <end position="44"/>
    </location>
</feature>
<dbReference type="InterPro" id="IPR031736">
    <property type="entry name" value="REXO1-like_dom"/>
</dbReference>
<name>A0A2B4S7E2_STYPI</name>
<keyword evidence="7" id="KW-0863">Zinc-finger</keyword>
<keyword evidence="5 10" id="KW-0269">Exonuclease</keyword>
<evidence type="ECO:0000256" key="4">
    <source>
        <dbReference type="ARBA" id="ARBA00022801"/>
    </source>
</evidence>
<evidence type="ECO:0000256" key="8">
    <source>
        <dbReference type="SAM" id="MobiDB-lite"/>
    </source>
</evidence>
<dbReference type="InterPro" id="IPR013520">
    <property type="entry name" value="Ribonucl_H"/>
</dbReference>
<organism evidence="10 11">
    <name type="scientific">Stylophora pistillata</name>
    <name type="common">Smooth cauliflower coral</name>
    <dbReference type="NCBI Taxonomy" id="50429"/>
    <lineage>
        <taxon>Eukaryota</taxon>
        <taxon>Metazoa</taxon>
        <taxon>Cnidaria</taxon>
        <taxon>Anthozoa</taxon>
        <taxon>Hexacorallia</taxon>
        <taxon>Scleractinia</taxon>
        <taxon>Astrocoeniina</taxon>
        <taxon>Pocilloporidae</taxon>
        <taxon>Stylophora</taxon>
    </lineage>
</organism>
<evidence type="ECO:0000256" key="6">
    <source>
        <dbReference type="ARBA" id="ARBA00023242"/>
    </source>
</evidence>
<dbReference type="FunFam" id="3.30.420.10:FF:000021">
    <property type="entry name" value="RNA exonuclease 1 homolog"/>
    <property type="match status" value="1"/>
</dbReference>
<keyword evidence="11" id="KW-1185">Reference proteome</keyword>
<feature type="compositionally biased region" description="Basic and acidic residues" evidence="8">
    <location>
        <begin position="65"/>
        <end position="97"/>
    </location>
</feature>
<dbReference type="AlphaFoldDB" id="A0A2B4S7E2"/>
<gene>
    <name evidence="10" type="primary">Rexo1</name>
    <name evidence="10" type="ORF">AWC38_SpisGene10878</name>
</gene>
<feature type="region of interest" description="Disordered" evidence="8">
    <location>
        <begin position="30"/>
        <end position="97"/>
    </location>
</feature>
<accession>A0A2B4S7E2</accession>
<feature type="region of interest" description="Disordered" evidence="8">
    <location>
        <begin position="295"/>
        <end position="321"/>
    </location>
</feature>
<evidence type="ECO:0000313" key="11">
    <source>
        <dbReference type="Proteomes" id="UP000225706"/>
    </source>
</evidence>
<dbReference type="PROSITE" id="PS50103">
    <property type="entry name" value="ZF_C3H1"/>
    <property type="match status" value="1"/>
</dbReference>
<evidence type="ECO:0000256" key="5">
    <source>
        <dbReference type="ARBA" id="ARBA00022839"/>
    </source>
</evidence>
<dbReference type="InterPro" id="IPR012337">
    <property type="entry name" value="RNaseH-like_sf"/>
</dbReference>
<dbReference type="SMART" id="SM00479">
    <property type="entry name" value="EXOIII"/>
    <property type="match status" value="1"/>
</dbReference>
<feature type="domain" description="C3H1-type" evidence="9">
    <location>
        <begin position="7"/>
        <end position="33"/>
    </location>
</feature>
<dbReference type="Pfam" id="PF15870">
    <property type="entry name" value="EloA-BP1"/>
    <property type="match status" value="1"/>
</dbReference>
<dbReference type="STRING" id="50429.A0A2B4S7E2"/>
<feature type="region of interest" description="Disordered" evidence="8">
    <location>
        <begin position="513"/>
        <end position="532"/>
    </location>
</feature>
<dbReference type="InterPro" id="IPR000571">
    <property type="entry name" value="Znf_CCCH"/>
</dbReference>
<dbReference type="GO" id="GO:0008270">
    <property type="term" value="F:zinc ion binding"/>
    <property type="evidence" value="ECO:0007669"/>
    <property type="project" value="UniProtKB-KW"/>
</dbReference>
<keyword evidence="3" id="KW-0540">Nuclease</keyword>
<evidence type="ECO:0000256" key="7">
    <source>
        <dbReference type="PROSITE-ProRule" id="PRU00723"/>
    </source>
</evidence>
<dbReference type="EMBL" id="LSMT01000174">
    <property type="protein sequence ID" value="PFX24517.1"/>
    <property type="molecule type" value="Genomic_DNA"/>
</dbReference>
<protein>
    <submittedName>
        <fullName evidence="10">RNA exonuclease 1-like</fullName>
    </submittedName>
</protein>
<comment type="similarity">
    <text evidence="2">Belongs to the REXO1/REXO3 family.</text>
</comment>
<evidence type="ECO:0000256" key="1">
    <source>
        <dbReference type="ARBA" id="ARBA00004123"/>
    </source>
</evidence>
<evidence type="ECO:0000259" key="9">
    <source>
        <dbReference type="PROSITE" id="PS50103"/>
    </source>
</evidence>
<dbReference type="SUPFAM" id="SSF53098">
    <property type="entry name" value="Ribonuclease H-like"/>
    <property type="match status" value="1"/>
</dbReference>
<keyword evidence="4" id="KW-0378">Hydrolase</keyword>
<reference evidence="11" key="1">
    <citation type="journal article" date="2017" name="bioRxiv">
        <title>Comparative analysis of the genomes of Stylophora pistillata and Acropora digitifera provides evidence for extensive differences between species of corals.</title>
        <authorList>
            <person name="Voolstra C.R."/>
            <person name="Li Y."/>
            <person name="Liew Y.J."/>
            <person name="Baumgarten S."/>
            <person name="Zoccola D."/>
            <person name="Flot J.-F."/>
            <person name="Tambutte S."/>
            <person name="Allemand D."/>
            <person name="Aranda M."/>
        </authorList>
    </citation>
    <scope>NUCLEOTIDE SEQUENCE [LARGE SCALE GENOMIC DNA]</scope>
</reference>
<dbReference type="PANTHER" id="PTHR12801">
    <property type="entry name" value="RNA EXONUCLEASE REXO1 / RECO3 FAMILY MEMBER-RELATED"/>
    <property type="match status" value="1"/>
</dbReference>
<dbReference type="CDD" id="cd06145">
    <property type="entry name" value="REX1_like"/>
    <property type="match status" value="1"/>
</dbReference>
<dbReference type="InterPro" id="IPR047021">
    <property type="entry name" value="REXO1/3/4-like"/>
</dbReference>
<dbReference type="Gene3D" id="3.30.420.10">
    <property type="entry name" value="Ribonuclease H-like superfamily/Ribonuclease H"/>
    <property type="match status" value="1"/>
</dbReference>
<keyword evidence="6" id="KW-0539">Nucleus</keyword>
<keyword evidence="7" id="KW-0479">Metal-binding</keyword>
<sequence>MFPTAGYFRSTNCPFFVHGLCHRPYCHFRHSKPGLKPSKNRVSPHKNNTEHQSNRVKTTTPSPDVSDRDKQPAEARITLPEETKRKVETVDSTSHEIENKFTTQTDTASKKSILKRGNEEQNFQIDQLSVVKESLPMFSLDISEPVTGSHKVSPNHEGMKMSELDPDEYEQPIASLTDEEMKIIGLTSVSLSGHNQTAAGSTDLEHISTSNESNCTVSESNSSVMKKFSESETKSEGQMKNNLIDVTATESYIAKEARIAQIKADSLKKKLESKAVMEKNESSVVLESACTDEKQELTGGKEKSDMLQDKPQRRKSVQLQVSAEGVKDVKYSLDVLPSKKRKSQQLIPCSSLYGTATKNEDNKKAMKRKDGISKQEYTIHELFLSASKSLEHTVTSNSRKSSLDNSSKDIKKCKAVSDSPVKLKEKSSVKRLTSENVNAPKRKLSLSETEINFFGPSKKQNKTEKVEKQKKSKVEVTPVKTLKLQIPENRGLEKKKKKKKMQKAKLLTNVTISSDDSDYSGHTHGGSNHEENDSLRRIWDNFELPQDELTMEKDLQSPVKKQTQELPRKRILSTASNDSDVIKQPSMADALGLGKKQRVAHMSSHLPRRLSSNANPVRRYPKTLSAVQSKDESKTPSTSGSPAKEAEGYKPAKQRVAHVLKNNSPAGSLPRPRIPVEYGAKVPQSQRQRYLDRIVDEYLRICSSEKEAFEKAVEEEKTLYERSTRRQVYLNLCVNAIKKLRSITHLESPSPVKSETTTKVAVTKVLPSGAVVVSTKSPAKQQPAVSQTDQFTEELMYDFLSKYLMSEDDLIDNGYPRPCPTAPGRAVLKTKKELSRDPTRRTCRRCGKPFVVLEDGVYLTREECVYHVGKLFRRRGEPITNYSCCQGDAGSPGCCIGKVHVSDSVNNTEGFMTTIVSPLAEKRKKIFSMDCEMCYTTSGLELTRITVINWNLEQVYDTFVIPERTIVDYNTRFSGVTEESLRGVTTTIHEVQAVLLSMIHKDTILVGHSLESDLKATKIIHSKVVDTSVVFPHRLGPPYKRALRNLMAEHLKKIIQDSVDGHDSHEDASACLELMRWKVKEDMKKTSRHKSPCQAFAVS</sequence>
<evidence type="ECO:0000256" key="3">
    <source>
        <dbReference type="ARBA" id="ARBA00022722"/>
    </source>
</evidence>
<dbReference type="OrthoDB" id="6021713at2759"/>
<dbReference type="GO" id="GO:0005634">
    <property type="term" value="C:nucleus"/>
    <property type="evidence" value="ECO:0007669"/>
    <property type="project" value="UniProtKB-SubCell"/>
</dbReference>
<dbReference type="PANTHER" id="PTHR12801:SF115">
    <property type="entry name" value="FI18136P1-RELATED"/>
    <property type="match status" value="1"/>
</dbReference>
<dbReference type="InterPro" id="IPR034922">
    <property type="entry name" value="REX1-like_exo"/>
</dbReference>
<proteinExistence type="inferred from homology"/>
<keyword evidence="7" id="KW-0862">Zinc</keyword>
<comment type="subcellular location">
    <subcellularLocation>
        <location evidence="1">Nucleus</location>
    </subcellularLocation>
</comment>
<evidence type="ECO:0000313" key="10">
    <source>
        <dbReference type="EMBL" id="PFX24517.1"/>
    </source>
</evidence>
<dbReference type="GO" id="GO:0004527">
    <property type="term" value="F:exonuclease activity"/>
    <property type="evidence" value="ECO:0007669"/>
    <property type="project" value="UniProtKB-KW"/>
</dbReference>
<feature type="compositionally biased region" description="Basic and acidic residues" evidence="8">
    <location>
        <begin position="295"/>
        <end position="311"/>
    </location>
</feature>